<comment type="caution">
    <text evidence="2">The sequence shown here is derived from an EMBL/GenBank/DDBJ whole genome shotgun (WGS) entry which is preliminary data.</text>
</comment>
<name>A0A2P8HT82_CHINA</name>
<keyword evidence="3" id="KW-1185">Reference proteome</keyword>
<proteinExistence type="predicted"/>
<dbReference type="AlphaFoldDB" id="A0A2P8HT82"/>
<dbReference type="EMBL" id="PYAW01000001">
    <property type="protein sequence ID" value="PSL49405.1"/>
    <property type="molecule type" value="Genomic_DNA"/>
</dbReference>
<evidence type="ECO:0000313" key="3">
    <source>
        <dbReference type="Proteomes" id="UP000240971"/>
    </source>
</evidence>
<reference evidence="2 3" key="1">
    <citation type="submission" date="2018-03" db="EMBL/GenBank/DDBJ databases">
        <title>Genomic Encyclopedia of Archaeal and Bacterial Type Strains, Phase II (KMG-II): from individual species to whole genera.</title>
        <authorList>
            <person name="Goeker M."/>
        </authorList>
    </citation>
    <scope>NUCLEOTIDE SEQUENCE [LARGE SCALE GENOMIC DNA]</scope>
    <source>
        <strain evidence="2 3">DSM 24859</strain>
    </source>
</reference>
<sequence length="57" mass="6091">MKKTDVQHSAIKKLSLNKEIVSKADSRTIGNVSPNRDSSTRTAGPTSISSPTTSVMM</sequence>
<feature type="region of interest" description="Disordered" evidence="1">
    <location>
        <begin position="23"/>
        <end position="57"/>
    </location>
</feature>
<accession>A0A2P8HT82</accession>
<dbReference type="Proteomes" id="UP000240971">
    <property type="component" value="Unassembled WGS sequence"/>
</dbReference>
<organism evidence="2 3">
    <name type="scientific">Chitinophaga niastensis</name>
    <dbReference type="NCBI Taxonomy" id="536980"/>
    <lineage>
        <taxon>Bacteria</taxon>
        <taxon>Pseudomonadati</taxon>
        <taxon>Bacteroidota</taxon>
        <taxon>Chitinophagia</taxon>
        <taxon>Chitinophagales</taxon>
        <taxon>Chitinophagaceae</taxon>
        <taxon>Chitinophaga</taxon>
    </lineage>
</organism>
<evidence type="ECO:0000256" key="1">
    <source>
        <dbReference type="SAM" id="MobiDB-lite"/>
    </source>
</evidence>
<protein>
    <submittedName>
        <fullName evidence="2">Uncharacterized protein</fullName>
    </submittedName>
</protein>
<evidence type="ECO:0000313" key="2">
    <source>
        <dbReference type="EMBL" id="PSL49405.1"/>
    </source>
</evidence>
<feature type="compositionally biased region" description="Polar residues" evidence="1">
    <location>
        <begin position="28"/>
        <end position="57"/>
    </location>
</feature>
<gene>
    <name evidence="2" type="ORF">CLV51_101737</name>
</gene>